<evidence type="ECO:0000313" key="1">
    <source>
        <dbReference type="EMBL" id="MPM80320.1"/>
    </source>
</evidence>
<dbReference type="AlphaFoldDB" id="A0A645CT87"/>
<name>A0A645CT87_9ZZZZ</name>
<sequence>MHPLAAQVKIAVLQSEVFAGLFPIVNLERERSALAEDLDPLSLDLNLTGAHLKIHHGVRSGSYHSGDTDAVLEVQLFCDCLQLFAGVVIDHHLGNPIAVAQIDEMEGSVVSVTVYPTVEHNGLAAVSLREGPTGGCSLGKYFFRHTQSPL</sequence>
<gene>
    <name evidence="1" type="ORF">SDC9_127367</name>
</gene>
<reference evidence="1" key="1">
    <citation type="submission" date="2019-08" db="EMBL/GenBank/DDBJ databases">
        <authorList>
            <person name="Kucharzyk K."/>
            <person name="Murdoch R.W."/>
            <person name="Higgins S."/>
            <person name="Loffler F."/>
        </authorList>
    </citation>
    <scope>NUCLEOTIDE SEQUENCE</scope>
</reference>
<accession>A0A645CT87</accession>
<dbReference type="EMBL" id="VSSQ01029970">
    <property type="protein sequence ID" value="MPM80320.1"/>
    <property type="molecule type" value="Genomic_DNA"/>
</dbReference>
<proteinExistence type="predicted"/>
<organism evidence="1">
    <name type="scientific">bioreactor metagenome</name>
    <dbReference type="NCBI Taxonomy" id="1076179"/>
    <lineage>
        <taxon>unclassified sequences</taxon>
        <taxon>metagenomes</taxon>
        <taxon>ecological metagenomes</taxon>
    </lineage>
</organism>
<protein>
    <submittedName>
        <fullName evidence="1">Uncharacterized protein</fullName>
    </submittedName>
</protein>
<comment type="caution">
    <text evidence="1">The sequence shown here is derived from an EMBL/GenBank/DDBJ whole genome shotgun (WGS) entry which is preliminary data.</text>
</comment>